<evidence type="ECO:0000256" key="1">
    <source>
        <dbReference type="ARBA" id="ARBA00004651"/>
    </source>
</evidence>
<evidence type="ECO:0000256" key="5">
    <source>
        <dbReference type="ARBA" id="ARBA00022692"/>
    </source>
</evidence>
<feature type="transmembrane region" description="Helical" evidence="8">
    <location>
        <begin position="457"/>
        <end position="478"/>
    </location>
</feature>
<dbReference type="SUPFAM" id="SSF81324">
    <property type="entry name" value="Voltage-gated potassium channels"/>
    <property type="match status" value="1"/>
</dbReference>
<evidence type="ECO:0000256" key="6">
    <source>
        <dbReference type="ARBA" id="ARBA00022989"/>
    </source>
</evidence>
<proteinExistence type="inferred from homology"/>
<dbReference type="InterPro" id="IPR045861">
    <property type="entry name" value="CorA_cytoplasmic_dom"/>
</dbReference>
<evidence type="ECO:0000256" key="7">
    <source>
        <dbReference type="ARBA" id="ARBA00023136"/>
    </source>
</evidence>
<reference evidence="10" key="1">
    <citation type="journal article" date="2015" name="PeerJ">
        <title>First genomic representation of candidate bacterial phylum KSB3 points to enhanced environmental sensing as a trigger of wastewater bulking.</title>
        <authorList>
            <person name="Sekiguchi Y."/>
            <person name="Ohashi A."/>
            <person name="Parks D.H."/>
            <person name="Yamauchi T."/>
            <person name="Tyson G.W."/>
            <person name="Hugenholtz P."/>
        </authorList>
    </citation>
    <scope>NUCLEOTIDE SEQUENCE [LARGE SCALE GENOMIC DNA]</scope>
</reference>
<evidence type="ECO:0000256" key="2">
    <source>
        <dbReference type="ARBA" id="ARBA00009765"/>
    </source>
</evidence>
<dbReference type="GO" id="GO:0000287">
    <property type="term" value="F:magnesium ion binding"/>
    <property type="evidence" value="ECO:0007669"/>
    <property type="project" value="TreeGrafter"/>
</dbReference>
<gene>
    <name evidence="10" type="ORF">U14_00300</name>
</gene>
<evidence type="ECO:0000256" key="8">
    <source>
        <dbReference type="SAM" id="Phobius"/>
    </source>
</evidence>
<protein>
    <submittedName>
        <fullName evidence="10">Mg2+ transporter protein, CorA family protein</fullName>
    </submittedName>
</protein>
<keyword evidence="3" id="KW-0813">Transport</keyword>
<keyword evidence="4" id="KW-1003">Cell membrane</keyword>
<organism evidence="10">
    <name type="scientific">Candidatus Moduliflexus flocculans</name>
    <dbReference type="NCBI Taxonomy" id="1499966"/>
    <lineage>
        <taxon>Bacteria</taxon>
        <taxon>Candidatus Moduliflexota</taxon>
        <taxon>Candidatus Moduliflexia</taxon>
        <taxon>Candidatus Moduliflexales</taxon>
        <taxon>Candidatus Moduliflexaceae</taxon>
    </lineage>
</organism>
<name>A0A0S6VPR6_9BACT</name>
<dbReference type="SUPFAM" id="SSF144083">
    <property type="entry name" value="Magnesium transport protein CorA, transmembrane region"/>
    <property type="match status" value="1"/>
</dbReference>
<evidence type="ECO:0000256" key="3">
    <source>
        <dbReference type="ARBA" id="ARBA00022448"/>
    </source>
</evidence>
<evidence type="ECO:0000313" key="11">
    <source>
        <dbReference type="Proteomes" id="UP000030700"/>
    </source>
</evidence>
<accession>A0A0S6VPR6</accession>
<dbReference type="GO" id="GO:0015095">
    <property type="term" value="F:magnesium ion transmembrane transporter activity"/>
    <property type="evidence" value="ECO:0007669"/>
    <property type="project" value="TreeGrafter"/>
</dbReference>
<evidence type="ECO:0000259" key="9">
    <source>
        <dbReference type="Pfam" id="PF00520"/>
    </source>
</evidence>
<dbReference type="Gene3D" id="1.20.58.340">
    <property type="entry name" value="Magnesium transport protein CorA, transmembrane region"/>
    <property type="match status" value="2"/>
</dbReference>
<dbReference type="PANTHER" id="PTHR46494">
    <property type="entry name" value="CORA FAMILY METAL ION TRANSPORTER (EUROFUNG)"/>
    <property type="match status" value="1"/>
</dbReference>
<dbReference type="AlphaFoldDB" id="A0A0S6VPR6"/>
<comment type="subcellular location">
    <subcellularLocation>
        <location evidence="1">Cell membrane</location>
        <topology evidence="1">Multi-pass membrane protein</topology>
    </subcellularLocation>
</comment>
<dbReference type="EMBL" id="DF820455">
    <property type="protein sequence ID" value="GAK49082.1"/>
    <property type="molecule type" value="Genomic_DNA"/>
</dbReference>
<feature type="domain" description="Ion transport" evidence="9">
    <location>
        <begin position="34"/>
        <end position="138"/>
    </location>
</feature>
<dbReference type="InterPro" id="IPR045863">
    <property type="entry name" value="CorA_TM1_TM2"/>
</dbReference>
<dbReference type="Pfam" id="PF00520">
    <property type="entry name" value="Ion_trans"/>
    <property type="match status" value="1"/>
</dbReference>
<sequence>MKPVSQHDHGTQAFPSWRERLRQPLYALLNDETMIILALLLAFTTLLPEYVTFSPIMLTIFAWTNDAIVIIFVVEYVGKLIVAESRWTFARNPWHLLDLAIIVLVGVDACFNVSIGGASRVAPLLRLSRLLRFFRWFAIAGRTVHRSSGLLEARVSSTPAPPLQMTIRLIEQATTATPLHRDEFVNVLHSPAEAWVDIQGFSERDGDFISEAVGISKYILSERLIQESFPRIVFSQTALTIYLREARLIQPPDGELVISMSGIVVVCAQAKLLTICLEQSGLFERILQDGASLPEAAPNARILYAILKRTLCDYEAIVHVLEQKTTLLEEETERTVSDAFLRKTFILKRQIQKVLSSLWHFRQVLAQIHTHKAALERMPSETLELFALLHSETEYLYETLANVKDSLISLLELHINTVSFEMNRVMKILAVLTCLSMIPAIISGLLGQNLIDQPFHITFPEIVFLIVLLMAIAIYAFWRKGWLR</sequence>
<dbReference type="GO" id="GO:0050897">
    <property type="term" value="F:cobalt ion binding"/>
    <property type="evidence" value="ECO:0007669"/>
    <property type="project" value="TreeGrafter"/>
</dbReference>
<evidence type="ECO:0000313" key="10">
    <source>
        <dbReference type="EMBL" id="GAK49082.1"/>
    </source>
</evidence>
<dbReference type="Pfam" id="PF01544">
    <property type="entry name" value="CorA"/>
    <property type="match status" value="1"/>
</dbReference>
<feature type="transmembrane region" description="Helical" evidence="8">
    <location>
        <begin position="25"/>
        <end position="47"/>
    </location>
</feature>
<keyword evidence="5 8" id="KW-0812">Transmembrane</keyword>
<dbReference type="InterPro" id="IPR027359">
    <property type="entry name" value="Volt_channel_dom_sf"/>
</dbReference>
<dbReference type="Gene3D" id="1.20.120.350">
    <property type="entry name" value="Voltage-gated potassium channels. Chain C"/>
    <property type="match status" value="1"/>
</dbReference>
<dbReference type="GO" id="GO:0005216">
    <property type="term" value="F:monoatomic ion channel activity"/>
    <property type="evidence" value="ECO:0007669"/>
    <property type="project" value="InterPro"/>
</dbReference>
<dbReference type="GO" id="GO:0005886">
    <property type="term" value="C:plasma membrane"/>
    <property type="evidence" value="ECO:0007669"/>
    <property type="project" value="UniProtKB-SubCell"/>
</dbReference>
<dbReference type="STRING" id="1499966.U14_00300"/>
<dbReference type="SUPFAM" id="SSF143865">
    <property type="entry name" value="CorA soluble domain-like"/>
    <property type="match status" value="1"/>
</dbReference>
<dbReference type="InterPro" id="IPR005821">
    <property type="entry name" value="Ion_trans_dom"/>
</dbReference>
<evidence type="ECO:0000256" key="4">
    <source>
        <dbReference type="ARBA" id="ARBA00022475"/>
    </source>
</evidence>
<keyword evidence="11" id="KW-1185">Reference proteome</keyword>
<dbReference type="GO" id="GO:0015087">
    <property type="term" value="F:cobalt ion transmembrane transporter activity"/>
    <property type="evidence" value="ECO:0007669"/>
    <property type="project" value="TreeGrafter"/>
</dbReference>
<feature type="transmembrane region" description="Helical" evidence="8">
    <location>
        <begin position="428"/>
        <end position="451"/>
    </location>
</feature>
<dbReference type="HOGENOM" id="CLU_563448_0_0_0"/>
<dbReference type="Proteomes" id="UP000030700">
    <property type="component" value="Unassembled WGS sequence"/>
</dbReference>
<keyword evidence="6 8" id="KW-1133">Transmembrane helix</keyword>
<dbReference type="InterPro" id="IPR002523">
    <property type="entry name" value="MgTranspt_CorA/ZnTranspt_ZntB"/>
</dbReference>
<dbReference type="PANTHER" id="PTHR46494:SF1">
    <property type="entry name" value="CORA FAMILY METAL ION TRANSPORTER (EUROFUNG)"/>
    <property type="match status" value="1"/>
</dbReference>
<keyword evidence="7 8" id="KW-0472">Membrane</keyword>
<comment type="similarity">
    <text evidence="2">Belongs to the CorA metal ion transporter (MIT) (TC 1.A.35) family.</text>
</comment>